<name>A0A6M3JZR8_9ZZZZ</name>
<dbReference type="EMBL" id="MT142134">
    <property type="protein sequence ID" value="QJA74998.1"/>
    <property type="molecule type" value="Genomic_DNA"/>
</dbReference>
<accession>A0A6M3JZR8</accession>
<dbReference type="AlphaFoldDB" id="A0A6M3JZR8"/>
<organism evidence="2">
    <name type="scientific">viral metagenome</name>
    <dbReference type="NCBI Taxonomy" id="1070528"/>
    <lineage>
        <taxon>unclassified sequences</taxon>
        <taxon>metagenomes</taxon>
        <taxon>organismal metagenomes</taxon>
    </lineage>
</organism>
<reference evidence="2" key="1">
    <citation type="submission" date="2020-03" db="EMBL/GenBank/DDBJ databases">
        <title>The deep terrestrial virosphere.</title>
        <authorList>
            <person name="Holmfeldt K."/>
            <person name="Nilsson E."/>
            <person name="Simone D."/>
            <person name="Lopez-Fernandez M."/>
            <person name="Wu X."/>
            <person name="de Brujin I."/>
            <person name="Lundin D."/>
            <person name="Andersson A."/>
            <person name="Bertilsson S."/>
            <person name="Dopson M."/>
        </authorList>
    </citation>
    <scope>NUCLEOTIDE SEQUENCE</scope>
    <source>
        <strain evidence="2">MM415A01885</strain>
        <strain evidence="1">MM415B01185</strain>
    </source>
</reference>
<gene>
    <name evidence="2" type="ORF">MM415A01885_0005</name>
    <name evidence="1" type="ORF">MM415B01185_0008</name>
</gene>
<proteinExistence type="predicted"/>
<evidence type="ECO:0000313" key="1">
    <source>
        <dbReference type="EMBL" id="QJA60074.1"/>
    </source>
</evidence>
<evidence type="ECO:0000313" key="2">
    <source>
        <dbReference type="EMBL" id="QJA74998.1"/>
    </source>
</evidence>
<protein>
    <submittedName>
        <fullName evidence="2">Uncharacterized protein</fullName>
    </submittedName>
</protein>
<dbReference type="EMBL" id="MT141395">
    <property type="protein sequence ID" value="QJA60074.1"/>
    <property type="molecule type" value="Genomic_DNA"/>
</dbReference>
<sequence>MSIPKAELKKFGKLVAESFLEGKVLADLQGLTQDHIDAFIIPVMTEVEDLANGFVANKVRESFEAEPLDEHDEWWTSRR</sequence>